<dbReference type="Gene3D" id="2.130.10.10">
    <property type="entry name" value="YVTN repeat-like/Quinoprotein amine dehydrogenase"/>
    <property type="match status" value="1"/>
</dbReference>
<feature type="repeat" description="WD" evidence="3">
    <location>
        <begin position="56"/>
        <end position="98"/>
    </location>
</feature>
<evidence type="ECO:0000313" key="4">
    <source>
        <dbReference type="EMBL" id="QXJ25838.1"/>
    </source>
</evidence>
<evidence type="ECO:0000256" key="2">
    <source>
        <dbReference type="ARBA" id="ARBA00022737"/>
    </source>
</evidence>
<dbReference type="EMBL" id="CP059572">
    <property type="protein sequence ID" value="QXJ25838.1"/>
    <property type="molecule type" value="Genomic_DNA"/>
</dbReference>
<feature type="repeat" description="WD" evidence="3">
    <location>
        <begin position="143"/>
        <end position="186"/>
    </location>
</feature>
<dbReference type="Pfam" id="PF00400">
    <property type="entry name" value="WD40"/>
    <property type="match status" value="4"/>
</dbReference>
<sequence>MQSDTVGRVRWLRQGHVGEVFALCTLGTDSSMLVTAGRDGTVRVWDAMTGKQQQVLRGHTDSVFNVTPLTGGTVRLASVGRDQTVRIWEPSSGQQLGVIAGHSDVVRGVCEVKLGGTTLLASASNDQTVRLWNPDSGEQVMLLSGHRSSVYRVCAFELGAETLLASGASDHTVRVWDLATGQTRHILDGQTFRWHERQPDALTGRIKVLVRCTCHEHRCGLFKMPPQLRHVHFVGHPPMLAGRHSWPQEAPSALSTPTSSGGPVTLFVVVVPPLGRGNVDVRDNG</sequence>
<evidence type="ECO:0000313" key="5">
    <source>
        <dbReference type="Proteomes" id="UP001049518"/>
    </source>
</evidence>
<feature type="repeat" description="WD" evidence="3">
    <location>
        <begin position="13"/>
        <end position="55"/>
    </location>
</feature>
<dbReference type="SMART" id="SM00320">
    <property type="entry name" value="WD40"/>
    <property type="match status" value="4"/>
</dbReference>
<dbReference type="InterPro" id="IPR036322">
    <property type="entry name" value="WD40_repeat_dom_sf"/>
</dbReference>
<evidence type="ECO:0000256" key="3">
    <source>
        <dbReference type="PROSITE-ProRule" id="PRU00221"/>
    </source>
</evidence>
<proteinExistence type="predicted"/>
<accession>A0ABX8RA27</accession>
<dbReference type="InterPro" id="IPR015943">
    <property type="entry name" value="WD40/YVTN_repeat-like_dom_sf"/>
</dbReference>
<keyword evidence="1 3" id="KW-0853">WD repeat</keyword>
<gene>
    <name evidence="4" type="ORF">AGRA3207_007399</name>
</gene>
<dbReference type="PANTHER" id="PTHR22847">
    <property type="entry name" value="WD40 REPEAT PROTEIN"/>
    <property type="match status" value="1"/>
</dbReference>
<dbReference type="SUPFAM" id="SSF50978">
    <property type="entry name" value="WD40 repeat-like"/>
    <property type="match status" value="1"/>
</dbReference>
<reference evidence="4" key="1">
    <citation type="submission" date="2020-07" db="EMBL/GenBank/DDBJ databases">
        <authorList>
            <person name="Tarantini F.S."/>
            <person name="Hong K.W."/>
            <person name="Chan K.G."/>
        </authorList>
    </citation>
    <scope>NUCLEOTIDE SEQUENCE</scope>
    <source>
        <strain evidence="4">32-07</strain>
    </source>
</reference>
<name>A0ABX8RA27_9ACTN</name>
<organism evidence="4 5">
    <name type="scientific">Actinomadura graeca</name>
    <dbReference type="NCBI Taxonomy" id="2750812"/>
    <lineage>
        <taxon>Bacteria</taxon>
        <taxon>Bacillati</taxon>
        <taxon>Actinomycetota</taxon>
        <taxon>Actinomycetes</taxon>
        <taxon>Streptosporangiales</taxon>
        <taxon>Thermomonosporaceae</taxon>
        <taxon>Actinomadura</taxon>
    </lineage>
</organism>
<dbReference type="InterPro" id="IPR001680">
    <property type="entry name" value="WD40_rpt"/>
</dbReference>
<dbReference type="InterPro" id="IPR019775">
    <property type="entry name" value="WD40_repeat_CS"/>
</dbReference>
<dbReference type="Proteomes" id="UP001049518">
    <property type="component" value="Chromosome"/>
</dbReference>
<evidence type="ECO:0000256" key="1">
    <source>
        <dbReference type="ARBA" id="ARBA00022574"/>
    </source>
</evidence>
<dbReference type="PANTHER" id="PTHR22847:SF637">
    <property type="entry name" value="WD REPEAT DOMAIN 5B"/>
    <property type="match status" value="1"/>
</dbReference>
<feature type="repeat" description="WD" evidence="3">
    <location>
        <begin position="99"/>
        <end position="142"/>
    </location>
</feature>
<dbReference type="PROSITE" id="PS50294">
    <property type="entry name" value="WD_REPEATS_REGION"/>
    <property type="match status" value="2"/>
</dbReference>
<dbReference type="PRINTS" id="PR00320">
    <property type="entry name" value="GPROTEINBRPT"/>
</dbReference>
<keyword evidence="2" id="KW-0677">Repeat</keyword>
<dbReference type="PROSITE" id="PS00678">
    <property type="entry name" value="WD_REPEATS_1"/>
    <property type="match status" value="1"/>
</dbReference>
<keyword evidence="5" id="KW-1185">Reference proteome</keyword>
<dbReference type="InterPro" id="IPR020472">
    <property type="entry name" value="WD40_PAC1"/>
</dbReference>
<dbReference type="PROSITE" id="PS50082">
    <property type="entry name" value="WD_REPEATS_2"/>
    <property type="match status" value="4"/>
</dbReference>
<protein>
    <submittedName>
        <fullName evidence="4">Uncharacterized protein</fullName>
    </submittedName>
</protein>